<evidence type="ECO:0000256" key="7">
    <source>
        <dbReference type="ARBA" id="ARBA00032485"/>
    </source>
</evidence>
<dbReference type="AlphaFoldDB" id="A0A8C2C893"/>
<dbReference type="GO" id="GO:0008270">
    <property type="term" value="F:zinc ion binding"/>
    <property type="evidence" value="ECO:0007669"/>
    <property type="project" value="InterPro"/>
</dbReference>
<dbReference type="InterPro" id="IPR011032">
    <property type="entry name" value="GroES-like_sf"/>
</dbReference>
<dbReference type="Gene3D" id="3.90.180.10">
    <property type="entry name" value="Medium-chain alcohol dehydrogenases, catalytic domain"/>
    <property type="match status" value="1"/>
</dbReference>
<evidence type="ECO:0000256" key="3">
    <source>
        <dbReference type="ARBA" id="ARBA00022723"/>
    </source>
</evidence>
<dbReference type="Pfam" id="PF08240">
    <property type="entry name" value="ADH_N"/>
    <property type="match status" value="1"/>
</dbReference>
<evidence type="ECO:0000259" key="8">
    <source>
        <dbReference type="Pfam" id="PF08240"/>
    </source>
</evidence>
<dbReference type="InterPro" id="IPR002328">
    <property type="entry name" value="ADH_Zn_CS"/>
</dbReference>
<evidence type="ECO:0000256" key="2">
    <source>
        <dbReference type="ARBA" id="ARBA00008072"/>
    </source>
</evidence>
<dbReference type="PROSITE" id="PS00059">
    <property type="entry name" value="ADH_ZINC"/>
    <property type="match status" value="1"/>
</dbReference>
<proteinExistence type="inferred from homology"/>
<feature type="domain" description="Alcohol dehydrogenase-like N-terminal" evidence="8">
    <location>
        <begin position="27"/>
        <end position="83"/>
    </location>
</feature>
<dbReference type="Proteomes" id="UP000694701">
    <property type="component" value="Unplaced"/>
</dbReference>
<organism evidence="9 10">
    <name type="scientific">Cyprinus carpio</name>
    <name type="common">Common carp</name>
    <dbReference type="NCBI Taxonomy" id="7962"/>
    <lineage>
        <taxon>Eukaryota</taxon>
        <taxon>Metazoa</taxon>
        <taxon>Chordata</taxon>
        <taxon>Craniata</taxon>
        <taxon>Vertebrata</taxon>
        <taxon>Euteleostomi</taxon>
        <taxon>Actinopterygii</taxon>
        <taxon>Neopterygii</taxon>
        <taxon>Teleostei</taxon>
        <taxon>Ostariophysi</taxon>
        <taxon>Cypriniformes</taxon>
        <taxon>Cyprinidae</taxon>
        <taxon>Cyprininae</taxon>
        <taxon>Cyprinus</taxon>
    </lineage>
</organism>
<reference evidence="9" key="1">
    <citation type="submission" date="2025-08" db="UniProtKB">
        <authorList>
            <consortium name="Ensembl"/>
        </authorList>
    </citation>
    <scope>IDENTIFICATION</scope>
</reference>
<dbReference type="InterPro" id="IPR013154">
    <property type="entry name" value="ADH-like_N"/>
</dbReference>
<dbReference type="GO" id="GO:0006062">
    <property type="term" value="P:sorbitol catabolic process"/>
    <property type="evidence" value="ECO:0007669"/>
    <property type="project" value="TreeGrafter"/>
</dbReference>
<keyword evidence="4" id="KW-0862">Zinc</keyword>
<dbReference type="SUPFAM" id="SSF50129">
    <property type="entry name" value="GroES-like"/>
    <property type="match status" value="1"/>
</dbReference>
<evidence type="ECO:0000256" key="6">
    <source>
        <dbReference type="ARBA" id="ARBA00026132"/>
    </source>
</evidence>
<evidence type="ECO:0000256" key="1">
    <source>
        <dbReference type="ARBA" id="ARBA00001947"/>
    </source>
</evidence>
<accession>A0A8C2C893</accession>
<evidence type="ECO:0000256" key="4">
    <source>
        <dbReference type="ARBA" id="ARBA00022833"/>
    </source>
</evidence>
<name>A0A8C2C893_CYPCA</name>
<sequence>MDKDNLTVVLHSKGDLRLEQRPIPEPGPNEVLLQMHSVGICGSDVHFWQNGRIGDFVVKQPMVLGHEASGRVVKVGSAVTHLKPYFVLMMVFLSRLLVLEEWWCWLGLVLR</sequence>
<dbReference type="PANTHER" id="PTHR43161:SF9">
    <property type="entry name" value="SORBITOL DEHYDROGENASE"/>
    <property type="match status" value="1"/>
</dbReference>
<evidence type="ECO:0000256" key="5">
    <source>
        <dbReference type="ARBA" id="ARBA00023002"/>
    </source>
</evidence>
<dbReference type="PANTHER" id="PTHR43161">
    <property type="entry name" value="SORBITOL DEHYDROGENASE"/>
    <property type="match status" value="1"/>
</dbReference>
<dbReference type="GO" id="GO:0003939">
    <property type="term" value="F:L-iditol 2-dehydrogenase (NAD+) activity"/>
    <property type="evidence" value="ECO:0007669"/>
    <property type="project" value="TreeGrafter"/>
</dbReference>
<evidence type="ECO:0000313" key="10">
    <source>
        <dbReference type="Proteomes" id="UP000694701"/>
    </source>
</evidence>
<comment type="similarity">
    <text evidence="2">Belongs to the zinc-containing alcohol dehydrogenase family.</text>
</comment>
<keyword evidence="3" id="KW-0479">Metal-binding</keyword>
<keyword evidence="5" id="KW-0560">Oxidoreductase</keyword>
<protein>
    <recommendedName>
        <fullName evidence="6">Sorbitol dehydrogenase</fullName>
    </recommendedName>
    <alternativeName>
        <fullName evidence="7">Polyol dehydrogenase</fullName>
    </alternativeName>
</protein>
<dbReference type="Ensembl" id="ENSCCRT00020008472.1">
    <property type="protein sequence ID" value="ENSCCRP00020007551.1"/>
    <property type="gene ID" value="ENSCCRG00020004093.1"/>
</dbReference>
<comment type="cofactor">
    <cofactor evidence="1">
        <name>Zn(2+)</name>
        <dbReference type="ChEBI" id="CHEBI:29105"/>
    </cofactor>
</comment>
<evidence type="ECO:0000313" key="9">
    <source>
        <dbReference type="Ensembl" id="ENSCCRP00020007551.1"/>
    </source>
</evidence>